<organism evidence="3 4">
    <name type="scientific">Variovorax ginsengisoli</name>
    <dbReference type="NCBI Taxonomy" id="363844"/>
    <lineage>
        <taxon>Bacteria</taxon>
        <taxon>Pseudomonadati</taxon>
        <taxon>Pseudomonadota</taxon>
        <taxon>Betaproteobacteria</taxon>
        <taxon>Burkholderiales</taxon>
        <taxon>Comamonadaceae</taxon>
        <taxon>Variovorax</taxon>
    </lineage>
</organism>
<feature type="chain" id="PRO_5045919185" evidence="2">
    <location>
        <begin position="21"/>
        <end position="112"/>
    </location>
</feature>
<evidence type="ECO:0000256" key="1">
    <source>
        <dbReference type="SAM" id="MobiDB-lite"/>
    </source>
</evidence>
<evidence type="ECO:0000313" key="4">
    <source>
        <dbReference type="Proteomes" id="UP001169027"/>
    </source>
</evidence>
<name>A0ABT8S873_9BURK</name>
<sequence>MRTSIVAVLGLAACCAAALAQTPKLPLKSDDNGTVYVEPNVSPTETSMESKGATVGAQRPDGSSKYIGVDTTGSRPTYSLGGSTAGDLSYSAGVFSDGNEKKGVKAGVTLKY</sequence>
<evidence type="ECO:0000313" key="3">
    <source>
        <dbReference type="EMBL" id="MDO1534998.1"/>
    </source>
</evidence>
<keyword evidence="2" id="KW-0732">Signal</keyword>
<gene>
    <name evidence="3" type="ORF">Q2T77_22130</name>
</gene>
<protein>
    <submittedName>
        <fullName evidence="3">Uncharacterized protein</fullName>
    </submittedName>
</protein>
<evidence type="ECO:0000256" key="2">
    <source>
        <dbReference type="SAM" id="SignalP"/>
    </source>
</evidence>
<proteinExistence type="predicted"/>
<feature type="region of interest" description="Disordered" evidence="1">
    <location>
        <begin position="41"/>
        <end position="70"/>
    </location>
</feature>
<accession>A0ABT8S873</accession>
<comment type="caution">
    <text evidence="3">The sequence shown here is derived from an EMBL/GenBank/DDBJ whole genome shotgun (WGS) entry which is preliminary data.</text>
</comment>
<dbReference type="RefSeq" id="WP_301812736.1">
    <property type="nucleotide sequence ID" value="NZ_JAUJZH010000017.1"/>
</dbReference>
<reference evidence="3" key="1">
    <citation type="submission" date="2023-06" db="EMBL/GenBank/DDBJ databases">
        <authorList>
            <person name="Jiang Y."/>
            <person name="Liu Q."/>
        </authorList>
    </citation>
    <scope>NUCLEOTIDE SEQUENCE</scope>
    <source>
        <strain evidence="3">CGMCC 1.12090</strain>
    </source>
</reference>
<feature type="signal peptide" evidence="2">
    <location>
        <begin position="1"/>
        <end position="20"/>
    </location>
</feature>
<dbReference type="Proteomes" id="UP001169027">
    <property type="component" value="Unassembled WGS sequence"/>
</dbReference>
<dbReference type="EMBL" id="JAUKVY010000017">
    <property type="protein sequence ID" value="MDO1534998.1"/>
    <property type="molecule type" value="Genomic_DNA"/>
</dbReference>
<keyword evidence="4" id="KW-1185">Reference proteome</keyword>